<feature type="region of interest" description="Disordered" evidence="10">
    <location>
        <begin position="45"/>
        <end position="141"/>
    </location>
</feature>
<evidence type="ECO:0000256" key="5">
    <source>
        <dbReference type="ARBA" id="ARBA00022989"/>
    </source>
</evidence>
<protein>
    <submittedName>
        <fullName evidence="12">Putative torsin-1A-interacting protein 1-like</fullName>
    </submittedName>
</protein>
<keyword evidence="5" id="KW-1133">Transmembrane helix</keyword>
<keyword evidence="7" id="KW-0325">Glycoprotein</keyword>
<feature type="compositionally biased region" description="Basic residues" evidence="10">
    <location>
        <begin position="65"/>
        <end position="77"/>
    </location>
</feature>
<evidence type="ECO:0000256" key="8">
    <source>
        <dbReference type="ARBA" id="ARBA00023242"/>
    </source>
</evidence>
<dbReference type="GO" id="GO:0005635">
    <property type="term" value="C:nuclear envelope"/>
    <property type="evidence" value="ECO:0007669"/>
    <property type="project" value="UniProtKB-SubCell"/>
</dbReference>
<name>A0A2G8LP42_STIJA</name>
<organism evidence="12 13">
    <name type="scientific">Stichopus japonicus</name>
    <name type="common">Sea cucumber</name>
    <dbReference type="NCBI Taxonomy" id="307972"/>
    <lineage>
        <taxon>Eukaryota</taxon>
        <taxon>Metazoa</taxon>
        <taxon>Echinodermata</taxon>
        <taxon>Eleutherozoa</taxon>
        <taxon>Echinozoa</taxon>
        <taxon>Holothuroidea</taxon>
        <taxon>Aspidochirotacea</taxon>
        <taxon>Aspidochirotida</taxon>
        <taxon>Stichopodidae</taxon>
        <taxon>Apostichopus</taxon>
    </lineage>
</organism>
<evidence type="ECO:0000259" key="11">
    <source>
        <dbReference type="Pfam" id="PF05609"/>
    </source>
</evidence>
<dbReference type="InterPro" id="IPR038599">
    <property type="entry name" value="LAP1C-like_C_sf"/>
</dbReference>
<sequence length="393" mass="45223">MKRTLSAYKCYAVSHERVNCTNNSCKYCVPRQIWLAHVKIIQKKAKSKEDSSDHDCSRSVDQVKGHKRKKIQSKRRSPITYEKDSNSEDSTESTEEQLRDKTDDKKQNTDSDDESTNKHGRDQVDGGKKRHKRKEIQSKRTSSSIFEKIRMLCVLIAAVVIPAVLSCYKPNEGQLDYCNPHKRDNCSDFLRQQVSNLSKKYNDQSREVWRVLISAAATHVEYQPRPERPIVIMTYNFRKGPSEDDSIYRDVSDIYESVLSPNKKRGFFSINGAEFEGVDPDDVQRKILTTFEDEYRQEGKRVAVIHNFDSLPSCSVLTFHNLCNNADAPYKDMAIILSVKGDKEPEADMKGKELEGIIANKFHKEWKDCPEYLPKDKIDAMLSRIANNVVVLK</sequence>
<dbReference type="OrthoDB" id="6258998at2759"/>
<dbReference type="Pfam" id="PF05609">
    <property type="entry name" value="LAP1_C"/>
    <property type="match status" value="1"/>
</dbReference>
<dbReference type="PANTHER" id="PTHR18843">
    <property type="entry name" value="TORSIN-1A-INTERACTING PROTEIN"/>
    <property type="match status" value="1"/>
</dbReference>
<evidence type="ECO:0000256" key="2">
    <source>
        <dbReference type="ARBA" id="ARBA00007860"/>
    </source>
</evidence>
<keyword evidence="8" id="KW-0539">Nucleus</keyword>
<dbReference type="Gene3D" id="3.40.50.12190">
    <property type="match status" value="1"/>
</dbReference>
<comment type="caution">
    <text evidence="12">The sequence shown here is derived from an EMBL/GenBank/DDBJ whole genome shotgun (WGS) entry which is preliminary data.</text>
</comment>
<dbReference type="EMBL" id="MRZV01000020">
    <property type="protein sequence ID" value="PIK62026.1"/>
    <property type="molecule type" value="Genomic_DNA"/>
</dbReference>
<proteinExistence type="inferred from homology"/>
<dbReference type="PANTHER" id="PTHR18843:SF7">
    <property type="entry name" value="LAMINA-ASSOCIATED POLYPEPTIDE 1B ISOFORM 1-RELATED"/>
    <property type="match status" value="1"/>
</dbReference>
<dbReference type="GO" id="GO:0061024">
    <property type="term" value="P:membrane organization"/>
    <property type="evidence" value="ECO:0007669"/>
    <property type="project" value="TreeGrafter"/>
</dbReference>
<evidence type="ECO:0000256" key="6">
    <source>
        <dbReference type="ARBA" id="ARBA00023136"/>
    </source>
</evidence>
<evidence type="ECO:0000313" key="13">
    <source>
        <dbReference type="Proteomes" id="UP000230750"/>
    </source>
</evidence>
<feature type="compositionally biased region" description="Basic and acidic residues" evidence="10">
    <location>
        <begin position="47"/>
        <end position="64"/>
    </location>
</feature>
<dbReference type="InterPro" id="IPR008662">
    <property type="entry name" value="TOIP1/2"/>
</dbReference>
<keyword evidence="4" id="KW-0812">Transmembrane</keyword>
<evidence type="ECO:0000256" key="10">
    <source>
        <dbReference type="SAM" id="MobiDB-lite"/>
    </source>
</evidence>
<evidence type="ECO:0000313" key="12">
    <source>
        <dbReference type="EMBL" id="PIK62026.1"/>
    </source>
</evidence>
<accession>A0A2G8LP42</accession>
<gene>
    <name evidence="12" type="ORF">BSL78_01037</name>
</gene>
<dbReference type="STRING" id="307972.A0A2G8LP42"/>
<keyword evidence="3" id="KW-0597">Phosphoprotein</keyword>
<keyword evidence="6" id="KW-0472">Membrane</keyword>
<reference evidence="12 13" key="1">
    <citation type="journal article" date="2017" name="PLoS Biol.">
        <title>The sea cucumber genome provides insights into morphological evolution and visceral regeneration.</title>
        <authorList>
            <person name="Zhang X."/>
            <person name="Sun L."/>
            <person name="Yuan J."/>
            <person name="Sun Y."/>
            <person name="Gao Y."/>
            <person name="Zhang L."/>
            <person name="Li S."/>
            <person name="Dai H."/>
            <person name="Hamel J.F."/>
            <person name="Liu C."/>
            <person name="Yu Y."/>
            <person name="Liu S."/>
            <person name="Lin W."/>
            <person name="Guo K."/>
            <person name="Jin S."/>
            <person name="Xu P."/>
            <person name="Storey K.B."/>
            <person name="Huan P."/>
            <person name="Zhang T."/>
            <person name="Zhou Y."/>
            <person name="Zhang J."/>
            <person name="Lin C."/>
            <person name="Li X."/>
            <person name="Xing L."/>
            <person name="Huo D."/>
            <person name="Sun M."/>
            <person name="Wang L."/>
            <person name="Mercier A."/>
            <person name="Li F."/>
            <person name="Yang H."/>
            <person name="Xiang J."/>
        </authorList>
    </citation>
    <scope>NUCLEOTIDE SEQUENCE [LARGE SCALE GENOMIC DNA]</scope>
    <source>
        <strain evidence="12">Shaxun</strain>
        <tissue evidence="12">Muscle</tissue>
    </source>
</reference>
<comment type="subcellular location">
    <subcellularLocation>
        <location evidence="9">Endomembrane system</location>
        <topology evidence="9">Single-pass membrane protein</topology>
    </subcellularLocation>
    <subcellularLocation>
        <location evidence="1">Nucleus envelope</location>
    </subcellularLocation>
</comment>
<evidence type="ECO:0000256" key="9">
    <source>
        <dbReference type="ARBA" id="ARBA00037847"/>
    </source>
</evidence>
<dbReference type="GO" id="GO:0001671">
    <property type="term" value="F:ATPase activator activity"/>
    <property type="evidence" value="ECO:0007669"/>
    <property type="project" value="InterPro"/>
</dbReference>
<dbReference type="AlphaFoldDB" id="A0A2G8LP42"/>
<evidence type="ECO:0000256" key="7">
    <source>
        <dbReference type="ARBA" id="ARBA00023180"/>
    </source>
</evidence>
<evidence type="ECO:0000256" key="3">
    <source>
        <dbReference type="ARBA" id="ARBA00022553"/>
    </source>
</evidence>
<evidence type="ECO:0000256" key="1">
    <source>
        <dbReference type="ARBA" id="ARBA00004259"/>
    </source>
</evidence>
<dbReference type="Proteomes" id="UP000230750">
    <property type="component" value="Unassembled WGS sequence"/>
</dbReference>
<keyword evidence="13" id="KW-1185">Reference proteome</keyword>
<comment type="similarity">
    <text evidence="2">Belongs to the TOR1AIP family.</text>
</comment>
<feature type="compositionally biased region" description="Basic and acidic residues" evidence="10">
    <location>
        <begin position="96"/>
        <end position="127"/>
    </location>
</feature>
<dbReference type="InterPro" id="IPR046753">
    <property type="entry name" value="TOIP1/2_C"/>
</dbReference>
<dbReference type="GO" id="GO:0016020">
    <property type="term" value="C:membrane"/>
    <property type="evidence" value="ECO:0007669"/>
    <property type="project" value="TreeGrafter"/>
</dbReference>
<evidence type="ECO:0000256" key="4">
    <source>
        <dbReference type="ARBA" id="ARBA00022692"/>
    </source>
</evidence>
<feature type="domain" description="Torsin-1A-interacting protein 1/2 AAA+ activator" evidence="11">
    <location>
        <begin position="189"/>
        <end position="389"/>
    </location>
</feature>